<sequence>MTSSTRRTTAEVRELVLGAAQQLFREQGYAATTTKQIANTAGVAETVVFDRFGTKPELFEVATIEPFRAFIGDYIASWRSIPRGGDIEKLIKTFIDGFIRLLSQNRRMLQDCTAASMSGDNSAMARLSRLVQQDFARALTQMSEVLEGEDAALHFGGLDPPLSVAAGLGMAMSLVLLDDWLIDPDHRRPGRERILRELTAMILHGLTHRPSS</sequence>
<feature type="domain" description="HTH tetR-type" evidence="3">
    <location>
        <begin position="10"/>
        <end position="70"/>
    </location>
</feature>
<evidence type="ECO:0000256" key="2">
    <source>
        <dbReference type="PROSITE-ProRule" id="PRU00335"/>
    </source>
</evidence>
<dbReference type="GO" id="GO:0000976">
    <property type="term" value="F:transcription cis-regulatory region binding"/>
    <property type="evidence" value="ECO:0007669"/>
    <property type="project" value="TreeGrafter"/>
</dbReference>
<dbReference type="InterPro" id="IPR050109">
    <property type="entry name" value="HTH-type_TetR-like_transc_reg"/>
</dbReference>
<comment type="caution">
    <text evidence="4">The sequence shown here is derived from an EMBL/GenBank/DDBJ whole genome shotgun (WGS) entry which is preliminary data.</text>
</comment>
<evidence type="ECO:0000313" key="5">
    <source>
        <dbReference type="Proteomes" id="UP000320095"/>
    </source>
</evidence>
<proteinExistence type="predicted"/>
<dbReference type="PROSITE" id="PS50977">
    <property type="entry name" value="HTH_TETR_2"/>
    <property type="match status" value="1"/>
</dbReference>
<gene>
    <name evidence="4" type="ORF">EAH80_19360</name>
</gene>
<dbReference type="GO" id="GO:0003700">
    <property type="term" value="F:DNA-binding transcription factor activity"/>
    <property type="evidence" value="ECO:0007669"/>
    <property type="project" value="TreeGrafter"/>
</dbReference>
<keyword evidence="1 2" id="KW-0238">DNA-binding</keyword>
<dbReference type="Gene3D" id="1.10.357.10">
    <property type="entry name" value="Tetracycline Repressor, domain 2"/>
    <property type="match status" value="1"/>
</dbReference>
<protein>
    <submittedName>
        <fullName evidence="4">TetR/AcrR family transcriptional regulator</fullName>
    </submittedName>
</protein>
<dbReference type="OrthoDB" id="9805134at2"/>
<dbReference type="EMBL" id="RCZG01000008">
    <property type="protein sequence ID" value="TPG32434.1"/>
    <property type="molecule type" value="Genomic_DNA"/>
</dbReference>
<organism evidence="4 5">
    <name type="scientific">Mycolicibacterium hodleri</name>
    <dbReference type="NCBI Taxonomy" id="49897"/>
    <lineage>
        <taxon>Bacteria</taxon>
        <taxon>Bacillati</taxon>
        <taxon>Actinomycetota</taxon>
        <taxon>Actinomycetes</taxon>
        <taxon>Mycobacteriales</taxon>
        <taxon>Mycobacteriaceae</taxon>
        <taxon>Mycolicibacterium</taxon>
    </lineage>
</organism>
<dbReference type="InterPro" id="IPR009057">
    <property type="entry name" value="Homeodomain-like_sf"/>
</dbReference>
<feature type="DNA-binding region" description="H-T-H motif" evidence="2">
    <location>
        <begin position="33"/>
        <end position="52"/>
    </location>
</feature>
<accession>A0A502E513</accession>
<dbReference type="PANTHER" id="PTHR30055">
    <property type="entry name" value="HTH-TYPE TRANSCRIPTIONAL REGULATOR RUTR"/>
    <property type="match status" value="1"/>
</dbReference>
<dbReference type="PANTHER" id="PTHR30055:SF223">
    <property type="entry name" value="HTH-TYPE TRANSCRIPTIONAL REGULATOR UIDR"/>
    <property type="match status" value="1"/>
</dbReference>
<dbReference type="SUPFAM" id="SSF46689">
    <property type="entry name" value="Homeodomain-like"/>
    <property type="match status" value="1"/>
</dbReference>
<evidence type="ECO:0000313" key="4">
    <source>
        <dbReference type="EMBL" id="TPG32434.1"/>
    </source>
</evidence>
<dbReference type="PROSITE" id="PS01081">
    <property type="entry name" value="HTH_TETR_1"/>
    <property type="match status" value="1"/>
</dbReference>
<dbReference type="Pfam" id="PF00440">
    <property type="entry name" value="TetR_N"/>
    <property type="match status" value="1"/>
</dbReference>
<evidence type="ECO:0000259" key="3">
    <source>
        <dbReference type="PROSITE" id="PS50977"/>
    </source>
</evidence>
<reference evidence="4 5" key="1">
    <citation type="journal article" date="2019" name="Environ. Microbiol.">
        <title>Species interactions and distinct microbial communities in high Arctic permafrost affected cryosols are associated with the CH4 and CO2 gas fluxes.</title>
        <authorList>
            <person name="Altshuler I."/>
            <person name="Hamel J."/>
            <person name="Turney S."/>
            <person name="Magnuson E."/>
            <person name="Levesque R."/>
            <person name="Greer C."/>
            <person name="Whyte L.G."/>
        </authorList>
    </citation>
    <scope>NUCLEOTIDE SEQUENCE [LARGE SCALE GENOMIC DNA]</scope>
    <source>
        <strain evidence="4 5">S5.20</strain>
    </source>
</reference>
<dbReference type="AlphaFoldDB" id="A0A502E513"/>
<dbReference type="InterPro" id="IPR001647">
    <property type="entry name" value="HTH_TetR"/>
</dbReference>
<dbReference type="Proteomes" id="UP000320095">
    <property type="component" value="Unassembled WGS sequence"/>
</dbReference>
<name>A0A502E513_9MYCO</name>
<dbReference type="PRINTS" id="PR00455">
    <property type="entry name" value="HTHTETR"/>
</dbReference>
<keyword evidence="5" id="KW-1185">Reference proteome</keyword>
<evidence type="ECO:0000256" key="1">
    <source>
        <dbReference type="ARBA" id="ARBA00023125"/>
    </source>
</evidence>
<dbReference type="InterPro" id="IPR023772">
    <property type="entry name" value="DNA-bd_HTH_TetR-type_CS"/>
</dbReference>
<dbReference type="RefSeq" id="WP_140694335.1">
    <property type="nucleotide sequence ID" value="NZ_RCZG01000008.1"/>
</dbReference>